<evidence type="ECO:0000256" key="3">
    <source>
        <dbReference type="HAMAP-Rule" id="MF_01385"/>
    </source>
</evidence>
<dbReference type="RefSeq" id="WP_108996638.1">
    <property type="nucleotide sequence ID" value="NZ_QEEX01000001.1"/>
</dbReference>
<gene>
    <name evidence="3" type="primary">ureF</name>
    <name evidence="4" type="ORF">DF220_00135</name>
</gene>
<name>A0A2U1SXU5_9MICO</name>
<comment type="subunit">
    <text evidence="3">UreD, UreF and UreG form a complex that acts as a GTP-hydrolysis-dependent molecular chaperone, activating the urease apoprotein by helping to assemble the nickel containing metallocenter of UreC. The UreE protein probably delivers the nickel.</text>
</comment>
<dbReference type="AlphaFoldDB" id="A0A2U1SXU5"/>
<evidence type="ECO:0000313" key="5">
    <source>
        <dbReference type="Proteomes" id="UP000244978"/>
    </source>
</evidence>
<evidence type="ECO:0000313" key="4">
    <source>
        <dbReference type="EMBL" id="PWB96426.1"/>
    </source>
</evidence>
<evidence type="ECO:0000256" key="1">
    <source>
        <dbReference type="ARBA" id="ARBA00022988"/>
    </source>
</evidence>
<dbReference type="HAMAP" id="MF_01385">
    <property type="entry name" value="UreF"/>
    <property type="match status" value="1"/>
</dbReference>
<dbReference type="Gene3D" id="1.10.4190.10">
    <property type="entry name" value="Urease accessory protein UreF"/>
    <property type="match status" value="1"/>
</dbReference>
<keyword evidence="3" id="KW-0963">Cytoplasm</keyword>
<keyword evidence="2 3" id="KW-0143">Chaperone</keyword>
<sequence length="247" mass="26298">MVASELRQLLTSLQFSDSAFPSGFYTMSHGLEGYSQAQLVARGDVKNLLADLLAHSVGPGDATALAVAHRAAQRRDWDAVQEVDERLFASKLNAEMRRASVRSGHQLTDLAREVIEESQGVGEIDGAGSLDGVGSIDDYARRVSERSTPGCQPVATAVIYAALGVTTERAVASDLFAFAVSFVGAALRLRLTDHRQAQVVLHAIAPDIERAALDAVARDLDDLGGCAPVADIMSAQHERAEARLFAS</sequence>
<evidence type="ECO:0000256" key="2">
    <source>
        <dbReference type="ARBA" id="ARBA00023186"/>
    </source>
</evidence>
<accession>A0A2U1SXU5</accession>
<dbReference type="PANTHER" id="PTHR33620:SF1">
    <property type="entry name" value="UREASE ACCESSORY PROTEIN F"/>
    <property type="match status" value="1"/>
</dbReference>
<comment type="similarity">
    <text evidence="3">Belongs to the UreF family.</text>
</comment>
<dbReference type="InterPro" id="IPR038277">
    <property type="entry name" value="UreF_sf"/>
</dbReference>
<comment type="caution">
    <text evidence="4">The sequence shown here is derived from an EMBL/GenBank/DDBJ whole genome shotgun (WGS) entry which is preliminary data.</text>
</comment>
<organism evidence="4 5">
    <name type="scientific">Homoserinimonas hongtaonis</name>
    <dbReference type="NCBI Taxonomy" id="2079791"/>
    <lineage>
        <taxon>Bacteria</taxon>
        <taxon>Bacillati</taxon>
        <taxon>Actinomycetota</taxon>
        <taxon>Actinomycetes</taxon>
        <taxon>Micrococcales</taxon>
        <taxon>Microbacteriaceae</taxon>
        <taxon>Homoserinimonas</taxon>
    </lineage>
</organism>
<proteinExistence type="inferred from homology"/>
<dbReference type="GO" id="GO:0005737">
    <property type="term" value="C:cytoplasm"/>
    <property type="evidence" value="ECO:0007669"/>
    <property type="project" value="UniProtKB-SubCell"/>
</dbReference>
<reference evidence="5" key="1">
    <citation type="submission" date="2018-04" db="EMBL/GenBank/DDBJ databases">
        <authorList>
            <person name="Liu S."/>
            <person name="Wang Z."/>
            <person name="Li J."/>
        </authorList>
    </citation>
    <scope>NUCLEOTIDE SEQUENCE [LARGE SCALE GENOMIC DNA]</scope>
    <source>
        <strain evidence="5">S1194</strain>
    </source>
</reference>
<dbReference type="Pfam" id="PF01730">
    <property type="entry name" value="UreF"/>
    <property type="match status" value="1"/>
</dbReference>
<dbReference type="EMBL" id="QEEX01000001">
    <property type="protein sequence ID" value="PWB96426.1"/>
    <property type="molecule type" value="Genomic_DNA"/>
</dbReference>
<dbReference type="GO" id="GO:0016151">
    <property type="term" value="F:nickel cation binding"/>
    <property type="evidence" value="ECO:0007669"/>
    <property type="project" value="UniProtKB-UniRule"/>
</dbReference>
<dbReference type="Proteomes" id="UP000244978">
    <property type="component" value="Unassembled WGS sequence"/>
</dbReference>
<keyword evidence="1 3" id="KW-0996">Nickel insertion</keyword>
<dbReference type="InterPro" id="IPR002639">
    <property type="entry name" value="UreF"/>
</dbReference>
<comment type="subcellular location">
    <subcellularLocation>
        <location evidence="3">Cytoplasm</location>
    </subcellularLocation>
</comment>
<protein>
    <recommendedName>
        <fullName evidence="3">Urease accessory protein UreF</fullName>
    </recommendedName>
</protein>
<comment type="function">
    <text evidence="3">Required for maturation of urease via the functional incorporation of the urease nickel metallocenter.</text>
</comment>
<dbReference type="PANTHER" id="PTHR33620">
    <property type="entry name" value="UREASE ACCESSORY PROTEIN F"/>
    <property type="match status" value="1"/>
</dbReference>
<dbReference type="PIRSF" id="PIRSF009467">
    <property type="entry name" value="Ureas_acces_UreF"/>
    <property type="match status" value="1"/>
</dbReference>
<keyword evidence="5" id="KW-1185">Reference proteome</keyword>